<keyword evidence="1" id="KW-1185">Reference proteome</keyword>
<organism evidence="1 2">
    <name type="scientific">Parascaris equorum</name>
    <name type="common">Equine roundworm</name>
    <dbReference type="NCBI Taxonomy" id="6256"/>
    <lineage>
        <taxon>Eukaryota</taxon>
        <taxon>Metazoa</taxon>
        <taxon>Ecdysozoa</taxon>
        <taxon>Nematoda</taxon>
        <taxon>Chromadorea</taxon>
        <taxon>Rhabditida</taxon>
        <taxon>Spirurina</taxon>
        <taxon>Ascaridomorpha</taxon>
        <taxon>Ascaridoidea</taxon>
        <taxon>Ascarididae</taxon>
        <taxon>Parascaris</taxon>
    </lineage>
</organism>
<dbReference type="Proteomes" id="UP000887564">
    <property type="component" value="Unplaced"/>
</dbReference>
<dbReference type="AlphaFoldDB" id="A0A914S719"/>
<evidence type="ECO:0000313" key="1">
    <source>
        <dbReference type="Proteomes" id="UP000887564"/>
    </source>
</evidence>
<protein>
    <submittedName>
        <fullName evidence="2">Uncharacterized protein</fullName>
    </submittedName>
</protein>
<accession>A0A914S719</accession>
<dbReference type="WBParaSite" id="PEQ_0000999601-mRNA-1">
    <property type="protein sequence ID" value="PEQ_0000999601-mRNA-1"/>
    <property type="gene ID" value="PEQ_0000999601"/>
</dbReference>
<name>A0A914S719_PAREQ</name>
<sequence>MNTRCRNMDEKRYAHQCDRMLQSMLTPTLQSAVKRSCYISISFSTVIRDTTESVHSPIVFF</sequence>
<reference evidence="2" key="1">
    <citation type="submission" date="2022-11" db="UniProtKB">
        <authorList>
            <consortium name="WormBaseParasite"/>
        </authorList>
    </citation>
    <scope>IDENTIFICATION</scope>
</reference>
<proteinExistence type="predicted"/>
<evidence type="ECO:0000313" key="2">
    <source>
        <dbReference type="WBParaSite" id="PEQ_0000999601-mRNA-1"/>
    </source>
</evidence>